<feature type="region of interest" description="Disordered" evidence="1">
    <location>
        <begin position="232"/>
        <end position="271"/>
    </location>
</feature>
<dbReference type="InterPro" id="IPR051532">
    <property type="entry name" value="Ester_Hydrolysis_Enzymes"/>
</dbReference>
<dbReference type="Pfam" id="PF00553">
    <property type="entry name" value="CBM_2"/>
    <property type="match status" value="1"/>
</dbReference>
<dbReference type="GO" id="GO:0030247">
    <property type="term" value="F:polysaccharide binding"/>
    <property type="evidence" value="ECO:0007669"/>
    <property type="project" value="UniProtKB-UniRule"/>
</dbReference>
<evidence type="ECO:0000256" key="2">
    <source>
        <dbReference type="SAM" id="SignalP"/>
    </source>
</evidence>
<keyword evidence="4" id="KW-0858">Xylan degradation</keyword>
<proteinExistence type="predicted"/>
<dbReference type="PROSITE" id="PS51173">
    <property type="entry name" value="CBM2"/>
    <property type="match status" value="1"/>
</dbReference>
<dbReference type="CAZy" id="CBM2">
    <property type="family name" value="Carbohydrate-Binding Module Family 2"/>
</dbReference>
<keyword evidence="4" id="KW-0119">Carbohydrate metabolism</keyword>
<dbReference type="InterPro" id="IPR012291">
    <property type="entry name" value="CBM2_carb-bd_dom_sf"/>
</dbReference>
<dbReference type="InterPro" id="IPR036514">
    <property type="entry name" value="SGNH_hydro_sf"/>
</dbReference>
<feature type="domain" description="CBM2" evidence="3">
    <location>
        <begin position="265"/>
        <end position="368"/>
    </location>
</feature>
<evidence type="ECO:0000259" key="3">
    <source>
        <dbReference type="PROSITE" id="PS51173"/>
    </source>
</evidence>
<organism evidence="4">
    <name type="scientific">Microbispora corallina</name>
    <dbReference type="NCBI Taxonomy" id="83302"/>
    <lineage>
        <taxon>Bacteria</taxon>
        <taxon>Bacillati</taxon>
        <taxon>Actinomycetota</taxon>
        <taxon>Actinomycetes</taxon>
        <taxon>Streptosporangiales</taxon>
        <taxon>Streptosporangiaceae</taxon>
        <taxon>Microbispora</taxon>
    </lineage>
</organism>
<dbReference type="AlphaFoldDB" id="E2IHD4"/>
<dbReference type="Gene3D" id="3.40.50.1110">
    <property type="entry name" value="SGNH hydrolase"/>
    <property type="match status" value="1"/>
</dbReference>
<protein>
    <submittedName>
        <fullName evidence="4">Putative xylanase</fullName>
    </submittedName>
</protein>
<dbReference type="Pfam" id="PF13472">
    <property type="entry name" value="Lipase_GDSL_2"/>
    <property type="match status" value="1"/>
</dbReference>
<dbReference type="EMBL" id="HM536998">
    <property type="protein sequence ID" value="ADK32572.1"/>
    <property type="molecule type" value="Genomic_DNA"/>
</dbReference>
<feature type="signal peptide" evidence="2">
    <location>
        <begin position="1"/>
        <end position="25"/>
    </location>
</feature>
<dbReference type="PROSITE" id="PS51318">
    <property type="entry name" value="TAT"/>
    <property type="match status" value="1"/>
</dbReference>
<dbReference type="SUPFAM" id="SSF49384">
    <property type="entry name" value="Carbohydrate-binding domain"/>
    <property type="match status" value="1"/>
</dbReference>
<dbReference type="InterPro" id="IPR001919">
    <property type="entry name" value="CBD2"/>
</dbReference>
<reference evidence="4" key="1">
    <citation type="journal article" date="2010" name="Proc. Natl. Acad. Sci. U.S.A.">
        <title>Microbisporicin gene cluster reveals unusual features of lantibiotic biosynthesis in actinomycetes.</title>
        <authorList>
            <person name="Foulston L.C."/>
            <person name="Bibb M.J."/>
        </authorList>
    </citation>
    <scope>NUCLEOTIDE SEQUENCE</scope>
    <source>
        <strain evidence="4">NRRL 30420</strain>
    </source>
</reference>
<evidence type="ECO:0000313" key="4">
    <source>
        <dbReference type="EMBL" id="ADK32572.1"/>
    </source>
</evidence>
<dbReference type="SMART" id="SM00637">
    <property type="entry name" value="CBD_II"/>
    <property type="match status" value="1"/>
</dbReference>
<name>E2IHD4_9ACTN</name>
<feature type="compositionally biased region" description="Pro residues" evidence="1">
    <location>
        <begin position="240"/>
        <end position="266"/>
    </location>
</feature>
<dbReference type="CDD" id="cd01833">
    <property type="entry name" value="XynB_like"/>
    <property type="match status" value="1"/>
</dbReference>
<dbReference type="InterPro" id="IPR006311">
    <property type="entry name" value="TAT_signal"/>
</dbReference>
<dbReference type="InterPro" id="IPR008965">
    <property type="entry name" value="CBM2/CBM3_carb-bd_dom_sf"/>
</dbReference>
<dbReference type="SUPFAM" id="SSF52266">
    <property type="entry name" value="SGNH hydrolase"/>
    <property type="match status" value="1"/>
</dbReference>
<dbReference type="GO" id="GO:0045493">
    <property type="term" value="P:xylan catabolic process"/>
    <property type="evidence" value="ECO:0007669"/>
    <property type="project" value="UniProtKB-KW"/>
</dbReference>
<sequence>MRAWRRWLAAASLVVAAIATGTVLAPGAAVAESNGGVRVMPLGDSITEGTQVPGGYRIGLWQRLANGRYVIDFVGSQYNGPANLGDHDHEGHPGWRIDQIDANITGWLRTYTPHTVLLHIGTNDVLQNYNLSGAPQRLSTLIDHITAAAPNAEVFVATIIPLANSGQESAARTFNAAVPGIVQSKANSGKHVHLVDMHSKLTTADLTDGIHPTATGYDKMAAAWYSALQSVPGSIGQGPSPSPTPTPSPSPSPSPSPTPSPSPSPSPGGKSCSAAYALAGQWPGGFQAAVTVTAGGSPISSWTVRWQFGDGQTISQSWSATISTSGSQVTATNVSYNGALGAGASTQFGFLGNANGANSVPTLTCVAS</sequence>
<dbReference type="GO" id="GO:0004622">
    <property type="term" value="F:phosphatidylcholine lysophospholipase activity"/>
    <property type="evidence" value="ECO:0007669"/>
    <property type="project" value="TreeGrafter"/>
</dbReference>
<dbReference type="PANTHER" id="PTHR30383">
    <property type="entry name" value="THIOESTERASE 1/PROTEASE 1/LYSOPHOSPHOLIPASE L1"/>
    <property type="match status" value="1"/>
</dbReference>
<feature type="chain" id="PRO_5038408807" evidence="2">
    <location>
        <begin position="26"/>
        <end position="368"/>
    </location>
</feature>
<accession>E2IHD4</accession>
<dbReference type="GO" id="GO:0004553">
    <property type="term" value="F:hydrolase activity, hydrolyzing O-glycosyl compounds"/>
    <property type="evidence" value="ECO:0007669"/>
    <property type="project" value="InterPro"/>
</dbReference>
<keyword evidence="4" id="KW-0624">Polysaccharide degradation</keyword>
<keyword evidence="2" id="KW-0732">Signal</keyword>
<dbReference type="InterPro" id="IPR013830">
    <property type="entry name" value="SGNH_hydro"/>
</dbReference>
<evidence type="ECO:0000256" key="1">
    <source>
        <dbReference type="SAM" id="MobiDB-lite"/>
    </source>
</evidence>
<dbReference type="Gene3D" id="2.60.40.290">
    <property type="match status" value="1"/>
</dbReference>
<dbReference type="PANTHER" id="PTHR30383:SF5">
    <property type="entry name" value="SGNH HYDROLASE-TYPE ESTERASE DOMAIN-CONTAINING PROTEIN"/>
    <property type="match status" value="1"/>
</dbReference>